<dbReference type="InterPro" id="IPR000873">
    <property type="entry name" value="AMP-dep_synth/lig_dom"/>
</dbReference>
<dbReference type="PANTHER" id="PTHR43859:SF4">
    <property type="entry name" value="BUTANOATE--COA LIGASE AAE1-RELATED"/>
    <property type="match status" value="1"/>
</dbReference>
<dbReference type="CDD" id="cd12119">
    <property type="entry name" value="ttLC_FACS_AlkK_like"/>
    <property type="match status" value="1"/>
</dbReference>
<feature type="domain" description="AMP-binding enzyme C-terminal" evidence="6">
    <location>
        <begin position="444"/>
        <end position="519"/>
    </location>
</feature>
<dbReference type="Pfam" id="PF00501">
    <property type="entry name" value="AMP-binding"/>
    <property type="match status" value="1"/>
</dbReference>
<evidence type="ECO:0000313" key="7">
    <source>
        <dbReference type="EMBL" id="MBF5052145.1"/>
    </source>
</evidence>
<dbReference type="Gene3D" id="3.40.50.12780">
    <property type="entry name" value="N-terminal domain of ligase-like"/>
    <property type="match status" value="1"/>
</dbReference>
<evidence type="ECO:0000259" key="5">
    <source>
        <dbReference type="Pfam" id="PF00501"/>
    </source>
</evidence>
<dbReference type="InterPro" id="IPR020845">
    <property type="entry name" value="AMP-binding_CS"/>
</dbReference>
<evidence type="ECO:0000256" key="3">
    <source>
        <dbReference type="ARBA" id="ARBA00022832"/>
    </source>
</evidence>
<reference evidence="7 8" key="1">
    <citation type="submission" date="2012-09" db="EMBL/GenBank/DDBJ databases">
        <title>Genome Sequence of alkane-degrading Bacterium Alcanivorax venustensis ISO4.</title>
        <authorList>
            <person name="Lai Q."/>
            <person name="Shao Z."/>
        </authorList>
    </citation>
    <scope>NUCLEOTIDE SEQUENCE [LARGE SCALE GENOMIC DNA]</scope>
    <source>
        <strain evidence="7 8">ISO4</strain>
    </source>
</reference>
<protein>
    <submittedName>
        <fullName evidence="7">3-methylmercaptopropionyl-CoA ligase</fullName>
    </submittedName>
</protein>
<dbReference type="Proteomes" id="UP000644441">
    <property type="component" value="Unassembled WGS sequence"/>
</dbReference>
<evidence type="ECO:0000313" key="8">
    <source>
        <dbReference type="Proteomes" id="UP000644441"/>
    </source>
</evidence>
<sequence length="536" mass="58213">MMNQPLLISAQIAHAARYHADGEIVSVETTGGLHRTNWGEVERRSRQLGSALLGLGLKQSDRVATLAWNNYRHLEAYFGVSGAGLVCHTINPRLFPEQLVYILNHAQDRVLLIDKTFLPLIAAIKDKLEHLEHVVLLSGEDAEAAEKVPGIKFYDDLVDSGNADFQWPEFDENTASSLCYTSGTTGNPKGALYSHRSTVLHSMAVALPDSLDLSARDCLMPVVPMFHVNAWGIPYAAAMVGSKMVLPGPGLDGDSLKNLINSENVTCAAGVPTLWQGLIGALKKANEKVPSLTRTVIGGSACPPSMIATFRDDYGVDTLHAWGMTEMSPVGSVSTLLHKHTQLSEEEQAAIRAKQGRPPFGVDLRIADADGNELPMDGETQGDLYAKGHWVISAYFNVDAEPPHVDGWFPTGDIATLDENGIVTIKDRSKDVIKSGGEWISSVELENIAVGMPELADAAVIAATHKKWDERPLLIAVKAEGQDPSEKDILAGYEGKIASWQLPDAVVFVDELPRNATGKVLKNKLRDQYGDYLIKE</sequence>
<accession>A0ABS0ADC4</accession>
<dbReference type="EMBL" id="ARXR01000004">
    <property type="protein sequence ID" value="MBF5052145.1"/>
    <property type="molecule type" value="Genomic_DNA"/>
</dbReference>
<dbReference type="GO" id="GO:0016874">
    <property type="term" value="F:ligase activity"/>
    <property type="evidence" value="ECO:0007669"/>
    <property type="project" value="UniProtKB-KW"/>
</dbReference>
<evidence type="ECO:0000259" key="6">
    <source>
        <dbReference type="Pfam" id="PF13193"/>
    </source>
</evidence>
<evidence type="ECO:0000256" key="2">
    <source>
        <dbReference type="ARBA" id="ARBA00022598"/>
    </source>
</evidence>
<proteinExistence type="inferred from homology"/>
<name>A0ABS0ADC4_9GAMM</name>
<dbReference type="InterPro" id="IPR042099">
    <property type="entry name" value="ANL_N_sf"/>
</dbReference>
<keyword evidence="8" id="KW-1185">Reference proteome</keyword>
<feature type="domain" description="AMP-dependent synthetase/ligase" evidence="5">
    <location>
        <begin position="19"/>
        <end position="396"/>
    </location>
</feature>
<evidence type="ECO:0000256" key="4">
    <source>
        <dbReference type="ARBA" id="ARBA00023098"/>
    </source>
</evidence>
<keyword evidence="3" id="KW-0276">Fatty acid metabolism</keyword>
<dbReference type="Pfam" id="PF13193">
    <property type="entry name" value="AMP-binding_C"/>
    <property type="match status" value="1"/>
</dbReference>
<evidence type="ECO:0000256" key="1">
    <source>
        <dbReference type="ARBA" id="ARBA00006432"/>
    </source>
</evidence>
<dbReference type="NCBIfam" id="NF004837">
    <property type="entry name" value="PRK06187.1"/>
    <property type="match status" value="1"/>
</dbReference>
<keyword evidence="2 7" id="KW-0436">Ligase</keyword>
<dbReference type="PROSITE" id="PS00455">
    <property type="entry name" value="AMP_BINDING"/>
    <property type="match status" value="1"/>
</dbReference>
<comment type="caution">
    <text evidence="7">The sequence shown here is derived from an EMBL/GenBank/DDBJ whole genome shotgun (WGS) entry which is preliminary data.</text>
</comment>
<dbReference type="SUPFAM" id="SSF56801">
    <property type="entry name" value="Acetyl-CoA synthetase-like"/>
    <property type="match status" value="1"/>
</dbReference>
<dbReference type="PANTHER" id="PTHR43859">
    <property type="entry name" value="ACYL-ACTIVATING ENZYME"/>
    <property type="match status" value="1"/>
</dbReference>
<dbReference type="Gene3D" id="3.30.300.30">
    <property type="match status" value="1"/>
</dbReference>
<dbReference type="InterPro" id="IPR045851">
    <property type="entry name" value="AMP-bd_C_sf"/>
</dbReference>
<keyword evidence="4" id="KW-0443">Lipid metabolism</keyword>
<dbReference type="InterPro" id="IPR025110">
    <property type="entry name" value="AMP-bd_C"/>
</dbReference>
<organism evidence="7 8">
    <name type="scientific">Alloalcanivorax venustensis ISO4</name>
    <dbReference type="NCBI Taxonomy" id="1177184"/>
    <lineage>
        <taxon>Bacteria</taxon>
        <taxon>Pseudomonadati</taxon>
        <taxon>Pseudomonadota</taxon>
        <taxon>Gammaproteobacteria</taxon>
        <taxon>Oceanospirillales</taxon>
        <taxon>Alcanivoracaceae</taxon>
        <taxon>Alloalcanivorax</taxon>
    </lineage>
</organism>
<comment type="similarity">
    <text evidence="1">Belongs to the ATP-dependent AMP-binding enzyme family.</text>
</comment>
<gene>
    <name evidence="7" type="ORF">ISO4_00747</name>
</gene>